<evidence type="ECO:0000313" key="4">
    <source>
        <dbReference type="EMBL" id="CAF1622192.1"/>
    </source>
</evidence>
<feature type="non-terminal residue" evidence="2">
    <location>
        <position position="1"/>
    </location>
</feature>
<proteinExistence type="predicted"/>
<dbReference type="OrthoDB" id="18996at2759"/>
<dbReference type="EMBL" id="CAJNOL010006821">
    <property type="protein sequence ID" value="CAF1622192.1"/>
    <property type="molecule type" value="Genomic_DNA"/>
</dbReference>
<name>A0A815KGK6_9BILA</name>
<evidence type="ECO:0000313" key="5">
    <source>
        <dbReference type="Proteomes" id="UP000663854"/>
    </source>
</evidence>
<dbReference type="Proteomes" id="UP000663854">
    <property type="component" value="Unassembled WGS sequence"/>
</dbReference>
<dbReference type="InterPro" id="IPR007361">
    <property type="entry name" value="DUF427"/>
</dbReference>
<dbReference type="InterPro" id="IPR038694">
    <property type="entry name" value="DUF427_sf"/>
</dbReference>
<dbReference type="Pfam" id="PF04248">
    <property type="entry name" value="NTP_transf_9"/>
    <property type="match status" value="1"/>
</dbReference>
<evidence type="ECO:0000259" key="1">
    <source>
        <dbReference type="Pfam" id="PF04248"/>
    </source>
</evidence>
<protein>
    <recommendedName>
        <fullName evidence="1">DUF427 domain-containing protein</fullName>
    </recommendedName>
</protein>
<dbReference type="Proteomes" id="UP000663870">
    <property type="component" value="Unassembled WGS sequence"/>
</dbReference>
<dbReference type="EMBL" id="CAJNOO010007860">
    <property type="protein sequence ID" value="CAF1475074.1"/>
    <property type="molecule type" value="Genomic_DNA"/>
</dbReference>
<dbReference type="Proteomes" id="UP000663882">
    <property type="component" value="Unassembled WGS sequence"/>
</dbReference>
<sequence>SVGLYFTLIKKSVNLIQKVASMVSNLPKENVWDYPRSPAIEPVQARLRVVYNQVVLADTTSALRMLETSHPPTYYIPPKDVKQEYLKRNNKSSYCQWKGLASYYDFHPPDNQSVVSSRIWSYGNPNGSNGKYSDIKDYYSFYVGPWDCYVNEEKVEAQPGDFYGGWKTKNIEGKVNGGSGAWGL</sequence>
<dbReference type="AlphaFoldDB" id="A0A815KGK6"/>
<evidence type="ECO:0000313" key="3">
    <source>
        <dbReference type="EMBL" id="CAF1475074.1"/>
    </source>
</evidence>
<dbReference type="Gene3D" id="2.170.150.40">
    <property type="entry name" value="Domain of unknown function (DUF427)"/>
    <property type="match status" value="1"/>
</dbReference>
<dbReference type="PANTHER" id="PTHR43058">
    <property type="entry name" value="SLR0655 PROTEIN"/>
    <property type="match status" value="1"/>
</dbReference>
<organism evidence="2 5">
    <name type="scientific">Rotaria sordida</name>
    <dbReference type="NCBI Taxonomy" id="392033"/>
    <lineage>
        <taxon>Eukaryota</taxon>
        <taxon>Metazoa</taxon>
        <taxon>Spiralia</taxon>
        <taxon>Gnathifera</taxon>
        <taxon>Rotifera</taxon>
        <taxon>Eurotatoria</taxon>
        <taxon>Bdelloidea</taxon>
        <taxon>Philodinida</taxon>
        <taxon>Philodinidae</taxon>
        <taxon>Rotaria</taxon>
    </lineage>
</organism>
<accession>A0A815KGK6</accession>
<comment type="caution">
    <text evidence="2">The sequence shown here is derived from an EMBL/GenBank/DDBJ whole genome shotgun (WGS) entry which is preliminary data.</text>
</comment>
<gene>
    <name evidence="4" type="ORF">JXQ802_LOCUS50735</name>
    <name evidence="2" type="ORF">PYM288_LOCUS34550</name>
    <name evidence="3" type="ORF">RFH988_LOCUS37720</name>
</gene>
<feature type="domain" description="DUF427" evidence="1">
    <location>
        <begin position="48"/>
        <end position="143"/>
    </location>
</feature>
<evidence type="ECO:0000313" key="2">
    <source>
        <dbReference type="EMBL" id="CAF1395436.1"/>
    </source>
</evidence>
<reference evidence="2" key="1">
    <citation type="submission" date="2021-02" db="EMBL/GenBank/DDBJ databases">
        <authorList>
            <person name="Nowell W R."/>
        </authorList>
    </citation>
    <scope>NUCLEOTIDE SEQUENCE</scope>
</reference>
<keyword evidence="6" id="KW-1185">Reference proteome</keyword>
<dbReference type="EMBL" id="CAJNOH010005332">
    <property type="protein sequence ID" value="CAF1395436.1"/>
    <property type="molecule type" value="Genomic_DNA"/>
</dbReference>
<dbReference type="PANTHER" id="PTHR43058:SF1">
    <property type="entry name" value="DUF427 DOMAIN-CONTAINING PROTEIN"/>
    <property type="match status" value="1"/>
</dbReference>
<evidence type="ECO:0000313" key="6">
    <source>
        <dbReference type="Proteomes" id="UP000663870"/>
    </source>
</evidence>